<name>A0A812CQW3_ACAPH</name>
<keyword evidence="1" id="KW-1133">Transmembrane helix</keyword>
<gene>
    <name evidence="2" type="ORF">SPHA_39009</name>
</gene>
<keyword evidence="3" id="KW-1185">Reference proteome</keyword>
<protein>
    <submittedName>
        <fullName evidence="2">Uncharacterized protein</fullName>
    </submittedName>
</protein>
<dbReference type="Proteomes" id="UP000597762">
    <property type="component" value="Unassembled WGS sequence"/>
</dbReference>
<feature type="transmembrane region" description="Helical" evidence="1">
    <location>
        <begin position="141"/>
        <end position="161"/>
    </location>
</feature>
<feature type="transmembrane region" description="Helical" evidence="1">
    <location>
        <begin position="182"/>
        <end position="203"/>
    </location>
</feature>
<evidence type="ECO:0000256" key="1">
    <source>
        <dbReference type="SAM" id="Phobius"/>
    </source>
</evidence>
<evidence type="ECO:0000313" key="3">
    <source>
        <dbReference type="Proteomes" id="UP000597762"/>
    </source>
</evidence>
<reference evidence="2" key="1">
    <citation type="submission" date="2021-01" db="EMBL/GenBank/DDBJ databases">
        <authorList>
            <person name="Li R."/>
            <person name="Bekaert M."/>
        </authorList>
    </citation>
    <scope>NUCLEOTIDE SEQUENCE</scope>
    <source>
        <strain evidence="2">Farmed</strain>
    </source>
</reference>
<dbReference type="EMBL" id="CAHIKZ030001799">
    <property type="protein sequence ID" value="CAE1274686.1"/>
    <property type="molecule type" value="Genomic_DNA"/>
</dbReference>
<sequence length="207" mass="23350">MFDRKTFLSFFSLYGSLLDKFILSFSPCSPELINRLHLHHSFYFFLFLHSSVLSFPSYRSKCFSESDIDSSSSGFDSPSVELDLTDAFTSGRFSASRVKDKLATTISSLSFDISLSLSPFLSLSLSHLSLSLSLSLSLLSLSPFLSLSLSPFLLAFILHSVRHLPAPVNFKTSLTIMYSPHAICLPFLFSFSLLFLCFVWFHWLSFL</sequence>
<dbReference type="AlphaFoldDB" id="A0A812CQW3"/>
<proteinExistence type="predicted"/>
<keyword evidence="1" id="KW-0812">Transmembrane</keyword>
<comment type="caution">
    <text evidence="2">The sequence shown here is derived from an EMBL/GenBank/DDBJ whole genome shotgun (WGS) entry which is preliminary data.</text>
</comment>
<keyword evidence="1" id="KW-0472">Membrane</keyword>
<organism evidence="2 3">
    <name type="scientific">Acanthosepion pharaonis</name>
    <name type="common">Pharaoh cuttlefish</name>
    <name type="synonym">Sepia pharaonis</name>
    <dbReference type="NCBI Taxonomy" id="158019"/>
    <lineage>
        <taxon>Eukaryota</taxon>
        <taxon>Metazoa</taxon>
        <taxon>Spiralia</taxon>
        <taxon>Lophotrochozoa</taxon>
        <taxon>Mollusca</taxon>
        <taxon>Cephalopoda</taxon>
        <taxon>Coleoidea</taxon>
        <taxon>Decapodiformes</taxon>
        <taxon>Sepiida</taxon>
        <taxon>Sepiina</taxon>
        <taxon>Sepiidae</taxon>
        <taxon>Acanthosepion</taxon>
    </lineage>
</organism>
<evidence type="ECO:0000313" key="2">
    <source>
        <dbReference type="EMBL" id="CAE1274686.1"/>
    </source>
</evidence>
<accession>A0A812CQW3</accession>